<feature type="domain" description="FF" evidence="5">
    <location>
        <begin position="977"/>
        <end position="1032"/>
    </location>
</feature>
<dbReference type="PROSITE" id="PS01159">
    <property type="entry name" value="WW_DOMAIN_1"/>
    <property type="match status" value="2"/>
</dbReference>
<evidence type="ECO:0000256" key="2">
    <source>
        <dbReference type="SAM" id="Coils"/>
    </source>
</evidence>
<feature type="coiled-coil region" evidence="2">
    <location>
        <begin position="879"/>
        <end position="910"/>
    </location>
</feature>
<feature type="compositionally biased region" description="Basic and acidic residues" evidence="3">
    <location>
        <begin position="810"/>
        <end position="823"/>
    </location>
</feature>
<feature type="domain" description="WW" evidence="4">
    <location>
        <begin position="502"/>
        <end position="529"/>
    </location>
</feature>
<keyword evidence="1" id="KW-0677">Repeat</keyword>
<dbReference type="FunFam" id="1.10.10.440:FF:000001">
    <property type="entry name" value="Transcription elongation regulator 1 like"/>
    <property type="match status" value="1"/>
</dbReference>
<dbReference type="Pfam" id="PF00397">
    <property type="entry name" value="WW"/>
    <property type="match status" value="2"/>
</dbReference>
<dbReference type="PANTHER" id="PTHR15377:SF3">
    <property type="entry name" value="WW DOMAIN-CONTAINING PROTEIN"/>
    <property type="match status" value="1"/>
</dbReference>
<feature type="compositionally biased region" description="Low complexity" evidence="3">
    <location>
        <begin position="121"/>
        <end position="144"/>
    </location>
</feature>
<feature type="region of interest" description="Disordered" evidence="3">
    <location>
        <begin position="951"/>
        <end position="976"/>
    </location>
</feature>
<dbReference type="CDD" id="cd00201">
    <property type="entry name" value="WW"/>
    <property type="match status" value="2"/>
</dbReference>
<feature type="compositionally biased region" description="Polar residues" evidence="3">
    <location>
        <begin position="313"/>
        <end position="322"/>
    </location>
</feature>
<feature type="domain" description="FF" evidence="5">
    <location>
        <begin position="892"/>
        <end position="947"/>
    </location>
</feature>
<evidence type="ECO:0000259" key="5">
    <source>
        <dbReference type="PROSITE" id="PS51676"/>
    </source>
</evidence>
<dbReference type="InterPro" id="IPR001202">
    <property type="entry name" value="WW_dom"/>
</dbReference>
<feature type="compositionally biased region" description="Pro residues" evidence="3">
    <location>
        <begin position="105"/>
        <end position="120"/>
    </location>
</feature>
<feature type="compositionally biased region" description="Basic and acidic residues" evidence="3">
    <location>
        <begin position="951"/>
        <end position="965"/>
    </location>
</feature>
<dbReference type="FunFam" id="2.20.70.10:FF:000049">
    <property type="entry name" value="Transcription elongation regulator 1-like"/>
    <property type="match status" value="1"/>
</dbReference>
<dbReference type="InterPro" id="IPR045148">
    <property type="entry name" value="TCRG1-like"/>
</dbReference>
<name>A0A8E0VN70_9TREM</name>
<feature type="compositionally biased region" description="Pro residues" evidence="3">
    <location>
        <begin position="293"/>
        <end position="303"/>
    </location>
</feature>
<dbReference type="InterPro" id="IPR002713">
    <property type="entry name" value="FF_domain"/>
</dbReference>
<feature type="compositionally biased region" description="Pro residues" evidence="3">
    <location>
        <begin position="219"/>
        <end position="257"/>
    </location>
</feature>
<feature type="region of interest" description="Disordered" evidence="3">
    <location>
        <begin position="1"/>
        <end position="359"/>
    </location>
</feature>
<dbReference type="PANTHER" id="PTHR15377">
    <property type="entry name" value="TRANSCRIPTION ELONGATION REGULATOR 1"/>
    <property type="match status" value="1"/>
</dbReference>
<sequence>MPFMRPGMGPRGGPPYENYGPPPMGMPRGCPPPRYPQQPPRYPPMNDAQNDEDMEDQQQPCNDMSGHDFDGPPTSNSFQGPGVRLRGPPPFMVGPNSGPHASGPPGIPHGPPRGGPPYNGPPGQNFNGPQFNGPPMSSSGGPPFSGAPPPNISGPNSGPPFSSPHSGPPFSGPPFSGPPGPNMGPPNFSGPPPPPVFSGHPPGPEYSGQASSNYSGQPSGPPFSGPGPNRPPFAPPYNVPPGPPGPPSSAQPGPPPATHTNLPPGVPPPVPPANCPPMATGPPPGPSSGVLPPNAPPGPPFSGPPGHSSSQPTNVQAASTFADSMHGPPPSTPTVPPFAAGPPRPPFPSGPVGIPSSTATSLPTMVTPSATSVSSTPAVCPPPVPQPSPVTVTNPFGYPPGPAVTFESPQYTVPPGFPGMHPPPTRPISMPPGVPPQPMCGAPPGFPLHMMPPPPMSGLAVMPPGLPPFRSSLPFVPPTIPIGPLIPKTQPPTQVKVGEDIWVENLTAEGKSYYYNMRTRETRWDRPEGVTLVKQDEVEIPAKTSVTASVTASAPNAVQKPPDVAVWTEYHNPEGKAYYYNTKTGETTWEKPKVLTDWEATRAPTTPSESSQQPTITSATHNADATDSKTSASSTTVVKEEKPVTTEEKMDVKADENPANSTVESKEEPSKAPKDNSRPVSSTAVPGTPWCVVWTGDDRAFFFNPSQRLSVWEKPEELRGRADVDRLLEKRPNANTTPNSAPEEDSKPKSDHVDDDDGSSAAKKPRLENEQASKSLDDDSELRKNGPKEDTPESDKAASAPDKIPVGMEAAKEAEERAARERAVQPLEVRVKRFREMLVEMQVSAFSTWEKELHKIVFDPRYLLLTSKERRQTFEAYVKERAEEERREKKNKLKERKDKFIELLEEAGLNSKSSFSDFSTKYQKDERFKAIDKARDRENIFQDFLSELRKREKDEKHREKEKSGRGEATSGHPSSSKLLTRLDFINLLKEQKTLTKNSHWSDVKRKIHSDPRYKAVDSSSRREDWFRDFVKKLDETPSREDSGARKEREKRERQEASIREREKEVKEALSSSMREREKERDQQLHNEQETNFRTMLLDLVRDPNMTWKEAKKVLRKDSRWDYVGDVLPRSERDEIFKEHMTTLVKKMRDFPQKSSDCGVSFTCIIFSWSQRRIENPNHKCLLVVYNRALMGRSSVVMSLGLSYLVTN</sequence>
<feature type="domain" description="WW" evidence="4">
    <location>
        <begin position="688"/>
        <end position="717"/>
    </location>
</feature>
<dbReference type="SUPFAM" id="SSF81698">
    <property type="entry name" value="FF domain"/>
    <property type="match status" value="4"/>
</dbReference>
<evidence type="ECO:0000256" key="1">
    <source>
        <dbReference type="ARBA" id="ARBA00022737"/>
    </source>
</evidence>
<feature type="domain" description="FF" evidence="5">
    <location>
        <begin position="825"/>
        <end position="880"/>
    </location>
</feature>
<dbReference type="PROSITE" id="PS50020">
    <property type="entry name" value="WW_DOMAIN_2"/>
    <property type="match status" value="3"/>
</dbReference>
<proteinExistence type="predicted"/>
<feature type="domain" description="FF" evidence="5">
    <location>
        <begin position="1074"/>
        <end position="1142"/>
    </location>
</feature>
<feature type="compositionally biased region" description="Pro residues" evidence="3">
    <location>
        <begin position="20"/>
        <end position="43"/>
    </location>
</feature>
<feature type="compositionally biased region" description="Pro residues" evidence="3">
    <location>
        <begin position="264"/>
        <end position="286"/>
    </location>
</feature>
<organism evidence="6 7">
    <name type="scientific">Fasciolopsis buskii</name>
    <dbReference type="NCBI Taxonomy" id="27845"/>
    <lineage>
        <taxon>Eukaryota</taxon>
        <taxon>Metazoa</taxon>
        <taxon>Spiralia</taxon>
        <taxon>Lophotrochozoa</taxon>
        <taxon>Platyhelminthes</taxon>
        <taxon>Trematoda</taxon>
        <taxon>Digenea</taxon>
        <taxon>Plagiorchiida</taxon>
        <taxon>Echinostomata</taxon>
        <taxon>Echinostomatoidea</taxon>
        <taxon>Fasciolidae</taxon>
        <taxon>Fasciolopsis</taxon>
    </lineage>
</organism>
<dbReference type="OrthoDB" id="63972at2759"/>
<accession>A0A8E0VN70</accession>
<feature type="compositionally biased region" description="Polar residues" evidence="3">
    <location>
        <begin position="603"/>
        <end position="623"/>
    </location>
</feature>
<dbReference type="EMBL" id="LUCM01003893">
    <property type="protein sequence ID" value="KAA0195155.1"/>
    <property type="molecule type" value="Genomic_DNA"/>
</dbReference>
<dbReference type="PROSITE" id="PS51676">
    <property type="entry name" value="FF"/>
    <property type="match status" value="4"/>
</dbReference>
<feature type="compositionally biased region" description="Basic and acidic residues" evidence="3">
    <location>
        <begin position="638"/>
        <end position="656"/>
    </location>
</feature>
<dbReference type="GO" id="GO:0070063">
    <property type="term" value="F:RNA polymerase binding"/>
    <property type="evidence" value="ECO:0007669"/>
    <property type="project" value="InterPro"/>
</dbReference>
<feature type="region of interest" description="Disordered" evidence="3">
    <location>
        <begin position="1036"/>
        <end position="1087"/>
    </location>
</feature>
<dbReference type="SUPFAM" id="SSF51045">
    <property type="entry name" value="WW domain"/>
    <property type="match status" value="3"/>
</dbReference>
<dbReference type="Gene3D" id="1.10.10.440">
    <property type="entry name" value="FF domain"/>
    <property type="match status" value="4"/>
</dbReference>
<feature type="compositionally biased region" description="Pro residues" evidence="3">
    <location>
        <begin position="327"/>
        <end position="349"/>
    </location>
</feature>
<feature type="compositionally biased region" description="Pro residues" evidence="3">
    <location>
        <begin position="145"/>
        <end position="204"/>
    </location>
</feature>
<evidence type="ECO:0000256" key="3">
    <source>
        <dbReference type="SAM" id="MobiDB-lite"/>
    </source>
</evidence>
<dbReference type="GO" id="GO:0005634">
    <property type="term" value="C:nucleus"/>
    <property type="evidence" value="ECO:0007669"/>
    <property type="project" value="TreeGrafter"/>
</dbReference>
<keyword evidence="7" id="KW-1185">Reference proteome</keyword>
<dbReference type="InterPro" id="IPR036517">
    <property type="entry name" value="FF_domain_sf"/>
</dbReference>
<feature type="region of interest" description="Disordered" evidence="3">
    <location>
        <begin position="602"/>
        <end position="691"/>
    </location>
</feature>
<dbReference type="AlphaFoldDB" id="A0A8E0VN70"/>
<feature type="domain" description="WW" evidence="4">
    <location>
        <begin position="567"/>
        <end position="594"/>
    </location>
</feature>
<evidence type="ECO:0000259" key="4">
    <source>
        <dbReference type="PROSITE" id="PS50020"/>
    </source>
</evidence>
<gene>
    <name evidence="6" type="ORF">FBUS_06813</name>
</gene>
<evidence type="ECO:0000313" key="7">
    <source>
        <dbReference type="Proteomes" id="UP000728185"/>
    </source>
</evidence>
<feature type="compositionally biased region" description="Basic and acidic residues" evidence="3">
    <location>
        <begin position="664"/>
        <end position="677"/>
    </location>
</feature>
<feature type="compositionally biased region" description="Basic and acidic residues" evidence="3">
    <location>
        <begin position="765"/>
        <end position="796"/>
    </location>
</feature>
<dbReference type="Gene3D" id="2.20.70.10">
    <property type="match status" value="3"/>
</dbReference>
<feature type="region of interest" description="Disordered" evidence="3">
    <location>
        <begin position="706"/>
        <end position="823"/>
    </location>
</feature>
<dbReference type="SMART" id="SM00441">
    <property type="entry name" value="FF"/>
    <property type="match status" value="4"/>
</dbReference>
<dbReference type="GO" id="GO:0003712">
    <property type="term" value="F:transcription coregulator activity"/>
    <property type="evidence" value="ECO:0007669"/>
    <property type="project" value="TreeGrafter"/>
</dbReference>
<comment type="caution">
    <text evidence="6">The sequence shown here is derived from an EMBL/GenBank/DDBJ whole genome shotgun (WGS) entry which is preliminary data.</text>
</comment>
<reference evidence="6" key="1">
    <citation type="submission" date="2019-05" db="EMBL/GenBank/DDBJ databases">
        <title>Annotation for the trematode Fasciolopsis buski.</title>
        <authorList>
            <person name="Choi Y.-J."/>
        </authorList>
    </citation>
    <scope>NUCLEOTIDE SEQUENCE</scope>
    <source>
        <strain evidence="6">HT</strain>
        <tissue evidence="6">Whole worm</tissue>
    </source>
</reference>
<evidence type="ECO:0000313" key="6">
    <source>
        <dbReference type="EMBL" id="KAA0195155.1"/>
    </source>
</evidence>
<protein>
    <submittedName>
        <fullName evidence="6">Transcription elongation regulator 1</fullName>
    </submittedName>
</protein>
<dbReference type="InterPro" id="IPR057565">
    <property type="entry name" value="WW_TCRG1_3rd"/>
</dbReference>
<dbReference type="Pfam" id="PF01846">
    <property type="entry name" value="FF"/>
    <property type="match status" value="4"/>
</dbReference>
<keyword evidence="2" id="KW-0175">Coiled coil</keyword>
<feature type="compositionally biased region" description="Basic and acidic residues" evidence="3">
    <location>
        <begin position="711"/>
        <end position="732"/>
    </location>
</feature>
<feature type="compositionally biased region" description="Low complexity" evidence="3">
    <location>
        <begin position="628"/>
        <end position="637"/>
    </location>
</feature>
<feature type="compositionally biased region" description="Low complexity" evidence="3">
    <location>
        <begin position="1"/>
        <end position="19"/>
    </location>
</feature>
<dbReference type="Proteomes" id="UP000728185">
    <property type="component" value="Unassembled WGS sequence"/>
</dbReference>
<dbReference type="SMART" id="SM00456">
    <property type="entry name" value="WW"/>
    <property type="match status" value="3"/>
</dbReference>
<dbReference type="InterPro" id="IPR036020">
    <property type="entry name" value="WW_dom_sf"/>
</dbReference>
<dbReference type="Pfam" id="PF23517">
    <property type="entry name" value="WW_TCERG1"/>
    <property type="match status" value="1"/>
</dbReference>